<dbReference type="SUPFAM" id="SSF53756">
    <property type="entry name" value="UDP-Glycosyltransferase/glycogen phosphorylase"/>
    <property type="match status" value="1"/>
</dbReference>
<keyword evidence="6" id="KW-1185">Reference proteome</keyword>
<dbReference type="OrthoDB" id="448893at2759"/>
<protein>
    <recommendedName>
        <fullName evidence="3">Alpha-1,3/1,6-mannosyltransferase ALG2</fullName>
        <ecNumber evidence="3">2.4.1.132</ecNumber>
        <ecNumber evidence="3">2.4.1.257</ecNumber>
    </recommendedName>
    <alternativeName>
        <fullName evidence="3">GDP-Man:Man(1)GlcNAc(2)-PP-Dol alpha-1,3-mannosyltransferase</fullName>
    </alternativeName>
</protein>
<dbReference type="Proteomes" id="UP000270296">
    <property type="component" value="Unassembled WGS sequence"/>
</dbReference>
<dbReference type="EC" id="2.4.1.257" evidence="3"/>
<dbReference type="Pfam" id="PF00534">
    <property type="entry name" value="Glycos_transf_1"/>
    <property type="match status" value="1"/>
</dbReference>
<comment type="similarity">
    <text evidence="3">Belongs to the glycosyltransferase group 1 family.</text>
</comment>
<dbReference type="AlphaFoldDB" id="A0A183IT83"/>
<comment type="pathway">
    <text evidence="3">Protein modification; protein glycosylation.</text>
</comment>
<accession>A0A183IT83</accession>
<keyword evidence="2 3" id="KW-0808">Transferase</keyword>
<dbReference type="GO" id="GO:0005789">
    <property type="term" value="C:endoplasmic reticulum membrane"/>
    <property type="evidence" value="ECO:0007669"/>
    <property type="project" value="UniProtKB-SubCell"/>
</dbReference>
<organism evidence="7">
    <name type="scientific">Soboliphyme baturini</name>
    <dbReference type="NCBI Taxonomy" id="241478"/>
    <lineage>
        <taxon>Eukaryota</taxon>
        <taxon>Metazoa</taxon>
        <taxon>Ecdysozoa</taxon>
        <taxon>Nematoda</taxon>
        <taxon>Enoplea</taxon>
        <taxon>Dorylaimia</taxon>
        <taxon>Dioctophymatida</taxon>
        <taxon>Dioctophymatoidea</taxon>
        <taxon>Soboliphymatidae</taxon>
        <taxon>Soboliphyme</taxon>
    </lineage>
</organism>
<dbReference type="PANTHER" id="PTHR45918:SF1">
    <property type="entry name" value="ALPHA-1,3_1,6-MANNOSYLTRANSFERASE ALG2"/>
    <property type="match status" value="1"/>
</dbReference>
<keyword evidence="1 3" id="KW-0328">Glycosyltransferase</keyword>
<evidence type="ECO:0000256" key="3">
    <source>
        <dbReference type="RuleBase" id="RU367136"/>
    </source>
</evidence>
<dbReference type="EMBL" id="UZAM01010079">
    <property type="protein sequence ID" value="VDP10919.1"/>
    <property type="molecule type" value="Genomic_DNA"/>
</dbReference>
<dbReference type="InterPro" id="IPR027054">
    <property type="entry name" value="ALG2"/>
</dbReference>
<dbReference type="UniPathway" id="UPA00378"/>
<evidence type="ECO:0000259" key="4">
    <source>
        <dbReference type="Pfam" id="PF00534"/>
    </source>
</evidence>
<evidence type="ECO:0000313" key="6">
    <source>
        <dbReference type="Proteomes" id="UP000270296"/>
    </source>
</evidence>
<feature type="domain" description="Glycosyl transferase family 1" evidence="4">
    <location>
        <begin position="141"/>
        <end position="312"/>
    </location>
</feature>
<evidence type="ECO:0000256" key="1">
    <source>
        <dbReference type="ARBA" id="ARBA00022676"/>
    </source>
</evidence>
<reference evidence="7" key="1">
    <citation type="submission" date="2016-06" db="UniProtKB">
        <authorList>
            <consortium name="WormBaseParasite"/>
        </authorList>
    </citation>
    <scope>IDENTIFICATION</scope>
</reference>
<dbReference type="GO" id="GO:0004378">
    <property type="term" value="F:GDP-Man:Man(1)GlcNAc(2)-PP-Dol alpha-1,3-mannosyltransferase activity"/>
    <property type="evidence" value="ECO:0007669"/>
    <property type="project" value="UniProtKB-UniRule"/>
</dbReference>
<comment type="subcellular location">
    <subcellularLocation>
        <location evidence="3">Endoplasmic reticulum membrane</location>
        <topology evidence="3">Single-pass membrane protein</topology>
    </subcellularLocation>
</comment>
<comment type="function">
    <text evidence="3">Mannosylates Man(2)GlcNAc(2)-dolichol diphosphate and Man(1)GlcNAc(2)-dolichol diphosphate to form Man(3)GlcNAc(2)-dolichol diphosphate.</text>
</comment>
<evidence type="ECO:0000256" key="2">
    <source>
        <dbReference type="ARBA" id="ARBA00022679"/>
    </source>
</evidence>
<dbReference type="EC" id="2.4.1.132" evidence="3"/>
<dbReference type="PANTHER" id="PTHR45918">
    <property type="entry name" value="ALPHA-1,3/1,6-MANNOSYLTRANSFERASE ALG2"/>
    <property type="match status" value="1"/>
</dbReference>
<dbReference type="WBParaSite" id="SBAD_0000709301-mRNA-1">
    <property type="protein sequence ID" value="SBAD_0000709301-mRNA-1"/>
    <property type="gene ID" value="SBAD_0000709301"/>
</dbReference>
<comment type="catalytic activity">
    <reaction evidence="3">
        <text>an alpha-D-Man-(1-&gt;3)-beta-D-Man-(1-&gt;4)-beta-D-GlcNAc-(1-&gt;4)-alpha-D-GlcNAc-diphospho-di-trans,poly-cis-dolichol + GDP-alpha-D-mannose = an alpha-D-Man-(1-&gt;3)-[alpha-D-Man-(1-&gt;6)]-beta-D-Man-(1-&gt;4)-beta-D-GlcNAc-(1-&gt;4)-alpha-D-GlcNAc-diphospho-di-trans,poly-cis-dolichol + GDP + H(+)</text>
        <dbReference type="Rhea" id="RHEA:29519"/>
        <dbReference type="Rhea" id="RHEA-COMP:19513"/>
        <dbReference type="Rhea" id="RHEA-COMP:19515"/>
        <dbReference type="ChEBI" id="CHEBI:15378"/>
        <dbReference type="ChEBI" id="CHEBI:57527"/>
        <dbReference type="ChEBI" id="CHEBI:58189"/>
        <dbReference type="ChEBI" id="CHEBI:132510"/>
        <dbReference type="ChEBI" id="CHEBI:132511"/>
        <dbReference type="EC" id="2.4.1.257"/>
    </reaction>
    <physiologicalReaction direction="left-to-right" evidence="3">
        <dbReference type="Rhea" id="RHEA:29520"/>
    </physiologicalReaction>
</comment>
<reference evidence="5 6" key="2">
    <citation type="submission" date="2018-11" db="EMBL/GenBank/DDBJ databases">
        <authorList>
            <consortium name="Pathogen Informatics"/>
        </authorList>
    </citation>
    <scope>NUCLEOTIDE SEQUENCE [LARGE SCALE GENOMIC DNA]</scope>
</reference>
<sequence>MMNVEVTAAGDWFHGMVYASVLAFWKWGPRFDMIILDDCPSPAPLLKLLFRTKIFFYCHFPYQLLIPLRSVREVLIFIEMYLIEGWCMKFCDFIAVNSKFTRCKVQHFLPSLSKRNCSILYPTISADLDACDRRSAVDIVPNNKVMFLSLNRYWPGKKIEVAIQALSILKQKLQRLQWMNIELVVAGSVEHRLSYCANYSKYLKRLSQSLGVSENVKFLENISRAKKATLLAGCRALLYTAPFEHFGIGPLEAMHFGKPVIAVDGCGINETVLPNQTGVLVPFSPSAFADAMASIIADDRLNKVCAARGRDWVNQNFGRDAFDKRLMRLLDLSS</sequence>
<proteinExistence type="inferred from homology"/>
<dbReference type="GO" id="GO:0102704">
    <property type="term" value="F:GDP-Man:Man(2)GlcNAc(2)-PP-Dol alpha-1,6-mannosyltransferase activity"/>
    <property type="evidence" value="ECO:0007669"/>
    <property type="project" value="UniProtKB-UniRule"/>
</dbReference>
<comment type="catalytic activity">
    <reaction evidence="3">
        <text>a beta-D-Man-(1-&gt;4)-beta-D-GlcNAc-(1-&gt;4)-alpha-D-GlcNAc-diphospho-di-trans,poly-cis-dolichol + GDP-alpha-D-mannose = an alpha-D-Man-(1-&gt;3)-beta-D-Man-(1-&gt;4)-beta-D-GlcNAc-(1-&gt;4)-alpha-D-GlcNAc-diphospho-di-trans,poly-cis-dolichol + GDP + H(+)</text>
        <dbReference type="Rhea" id="RHEA:29515"/>
        <dbReference type="Rhea" id="RHEA-COMP:19511"/>
        <dbReference type="Rhea" id="RHEA-COMP:19513"/>
        <dbReference type="ChEBI" id="CHEBI:15378"/>
        <dbReference type="ChEBI" id="CHEBI:57527"/>
        <dbReference type="ChEBI" id="CHEBI:58189"/>
        <dbReference type="ChEBI" id="CHEBI:58472"/>
        <dbReference type="ChEBI" id="CHEBI:132510"/>
        <dbReference type="EC" id="2.4.1.132"/>
    </reaction>
    <physiologicalReaction direction="left-to-right" evidence="3">
        <dbReference type="Rhea" id="RHEA:29516"/>
    </physiologicalReaction>
</comment>
<dbReference type="InterPro" id="IPR001296">
    <property type="entry name" value="Glyco_trans_1"/>
</dbReference>
<evidence type="ECO:0000313" key="7">
    <source>
        <dbReference type="WBParaSite" id="SBAD_0000709301-mRNA-1"/>
    </source>
</evidence>
<gene>
    <name evidence="5" type="ORF">SBAD_LOCUS6830</name>
</gene>
<evidence type="ECO:0000313" key="5">
    <source>
        <dbReference type="EMBL" id="VDP10919.1"/>
    </source>
</evidence>
<dbReference type="Gene3D" id="3.40.50.2000">
    <property type="entry name" value="Glycogen Phosphorylase B"/>
    <property type="match status" value="1"/>
</dbReference>
<name>A0A183IT83_9BILA</name>